<dbReference type="Proteomes" id="UP001417504">
    <property type="component" value="Unassembled WGS sequence"/>
</dbReference>
<sequence>MDEEGWYSLTPEAIAIRQARRCAGKVVIDGFTVVGGNAIQFARMWYSVTPEDNLLNSLTVFTVS</sequence>
<evidence type="ECO:0000313" key="2">
    <source>
        <dbReference type="Proteomes" id="UP001417504"/>
    </source>
</evidence>
<protein>
    <submittedName>
        <fullName evidence="1">Uncharacterized protein</fullName>
    </submittedName>
</protein>
<reference evidence="1 2" key="1">
    <citation type="submission" date="2024-01" db="EMBL/GenBank/DDBJ databases">
        <title>Genome assemblies of Stephania.</title>
        <authorList>
            <person name="Yang L."/>
        </authorList>
    </citation>
    <scope>NUCLEOTIDE SEQUENCE [LARGE SCALE GENOMIC DNA]</scope>
    <source>
        <strain evidence="1">QJT</strain>
        <tissue evidence="1">Leaf</tissue>
    </source>
</reference>
<dbReference type="InterPro" id="IPR029063">
    <property type="entry name" value="SAM-dependent_MTases_sf"/>
</dbReference>
<name>A0AAP0JAB5_9MAGN</name>
<comment type="caution">
    <text evidence="1">The sequence shown here is derived from an EMBL/GenBank/DDBJ whole genome shotgun (WGS) entry which is preliminary data.</text>
</comment>
<proteinExistence type="predicted"/>
<accession>A0AAP0JAB5</accession>
<organism evidence="1 2">
    <name type="scientific">Stephania japonica</name>
    <dbReference type="NCBI Taxonomy" id="461633"/>
    <lineage>
        <taxon>Eukaryota</taxon>
        <taxon>Viridiplantae</taxon>
        <taxon>Streptophyta</taxon>
        <taxon>Embryophyta</taxon>
        <taxon>Tracheophyta</taxon>
        <taxon>Spermatophyta</taxon>
        <taxon>Magnoliopsida</taxon>
        <taxon>Ranunculales</taxon>
        <taxon>Menispermaceae</taxon>
        <taxon>Menispermoideae</taxon>
        <taxon>Cissampelideae</taxon>
        <taxon>Stephania</taxon>
    </lineage>
</organism>
<dbReference type="PANTHER" id="PTHR14741:SF41">
    <property type="entry name" value="TRIMETHYLGUANOSINE SYNTHASE"/>
    <property type="match status" value="1"/>
</dbReference>
<dbReference type="EMBL" id="JBBNAE010000004">
    <property type="protein sequence ID" value="KAK9130348.1"/>
    <property type="molecule type" value="Genomic_DNA"/>
</dbReference>
<dbReference type="GO" id="GO:0071164">
    <property type="term" value="F:RNA cap trimethylguanosine synthase activity"/>
    <property type="evidence" value="ECO:0007669"/>
    <property type="project" value="TreeGrafter"/>
</dbReference>
<gene>
    <name evidence="1" type="ORF">Sjap_010835</name>
</gene>
<dbReference type="GO" id="GO:0005634">
    <property type="term" value="C:nucleus"/>
    <property type="evidence" value="ECO:0007669"/>
    <property type="project" value="TreeGrafter"/>
</dbReference>
<dbReference type="PANTHER" id="PTHR14741">
    <property type="entry name" value="S-ADENOSYLMETHIONINE-DEPENDENT METHYLTRANSFERASE RELATED"/>
    <property type="match status" value="1"/>
</dbReference>
<evidence type="ECO:0000313" key="1">
    <source>
        <dbReference type="EMBL" id="KAK9130348.1"/>
    </source>
</evidence>
<keyword evidence="2" id="KW-1185">Reference proteome</keyword>
<dbReference type="AlphaFoldDB" id="A0AAP0JAB5"/>
<dbReference type="Gene3D" id="3.40.50.150">
    <property type="entry name" value="Vaccinia Virus protein VP39"/>
    <property type="match status" value="1"/>
</dbReference>